<evidence type="ECO:0000256" key="1">
    <source>
        <dbReference type="SAM" id="SignalP"/>
    </source>
</evidence>
<organism evidence="2 3">
    <name type="scientific">Morus notabilis</name>
    <dbReference type="NCBI Taxonomy" id="981085"/>
    <lineage>
        <taxon>Eukaryota</taxon>
        <taxon>Viridiplantae</taxon>
        <taxon>Streptophyta</taxon>
        <taxon>Embryophyta</taxon>
        <taxon>Tracheophyta</taxon>
        <taxon>Spermatophyta</taxon>
        <taxon>Magnoliopsida</taxon>
        <taxon>eudicotyledons</taxon>
        <taxon>Gunneridae</taxon>
        <taxon>Pentapetalae</taxon>
        <taxon>rosids</taxon>
        <taxon>fabids</taxon>
        <taxon>Rosales</taxon>
        <taxon>Moraceae</taxon>
        <taxon>Moreae</taxon>
        <taxon>Morus</taxon>
    </lineage>
</organism>
<sequence length="76" mass="8327">MDGLIAVGVCLIFLVVKNSSAYGDGGETTNAADLKSEKSLQTMLHMRIKEMFPHMTAFDDSLIVVALQYDYVPLSD</sequence>
<keyword evidence="1" id="KW-0732">Signal</keyword>
<accession>W9R7S7</accession>
<protein>
    <submittedName>
        <fullName evidence="2">Uncharacterized protein</fullName>
    </submittedName>
</protein>
<evidence type="ECO:0000313" key="2">
    <source>
        <dbReference type="EMBL" id="EXB57296.1"/>
    </source>
</evidence>
<proteinExistence type="predicted"/>
<dbReference type="AlphaFoldDB" id="W9R7S7"/>
<dbReference type="EMBL" id="KE344341">
    <property type="protein sequence ID" value="EXB57296.1"/>
    <property type="molecule type" value="Genomic_DNA"/>
</dbReference>
<gene>
    <name evidence="2" type="ORF">L484_011383</name>
</gene>
<keyword evidence="3" id="KW-1185">Reference proteome</keyword>
<reference evidence="3" key="1">
    <citation type="submission" date="2013-01" db="EMBL/GenBank/DDBJ databases">
        <title>Draft Genome Sequence of a Mulberry Tree, Morus notabilis C.K. Schneid.</title>
        <authorList>
            <person name="He N."/>
            <person name="Zhao S."/>
        </authorList>
    </citation>
    <scope>NUCLEOTIDE SEQUENCE</scope>
</reference>
<feature type="chain" id="PRO_5004932410" evidence="1">
    <location>
        <begin position="22"/>
        <end position="76"/>
    </location>
</feature>
<evidence type="ECO:0000313" key="3">
    <source>
        <dbReference type="Proteomes" id="UP000030645"/>
    </source>
</evidence>
<dbReference type="Proteomes" id="UP000030645">
    <property type="component" value="Unassembled WGS sequence"/>
</dbReference>
<feature type="signal peptide" evidence="1">
    <location>
        <begin position="1"/>
        <end position="21"/>
    </location>
</feature>
<name>W9R7S7_9ROSA</name>